<dbReference type="InterPro" id="IPR014169">
    <property type="entry name" value="Pal_lipo_C"/>
</dbReference>
<dbReference type="PRINTS" id="PR01021">
    <property type="entry name" value="OMPADOMAIN"/>
</dbReference>
<gene>
    <name evidence="8" type="primary">pal</name>
    <name evidence="8" type="ORF">DSY94_00260</name>
</gene>
<dbReference type="PANTHER" id="PTHR30329">
    <property type="entry name" value="STATOR ELEMENT OF FLAGELLAR MOTOR COMPLEX"/>
    <property type="match status" value="1"/>
</dbReference>
<comment type="caution">
    <text evidence="8">The sequence shown here is derived from an EMBL/GenBank/DDBJ whole genome shotgun (WGS) entry which is preliminary data.</text>
</comment>
<evidence type="ECO:0000256" key="1">
    <source>
        <dbReference type="ARBA" id="ARBA00004442"/>
    </source>
</evidence>
<keyword evidence="8" id="KW-0449">Lipoprotein</keyword>
<dbReference type="Proteomes" id="UP000287176">
    <property type="component" value="Unassembled WGS sequence"/>
</dbReference>
<dbReference type="Pfam" id="PF00691">
    <property type="entry name" value="OmpA"/>
    <property type="match status" value="1"/>
</dbReference>
<dbReference type="SUPFAM" id="SSF103088">
    <property type="entry name" value="OmpA-like"/>
    <property type="match status" value="1"/>
</dbReference>
<evidence type="ECO:0000256" key="5">
    <source>
        <dbReference type="ARBA" id="ARBA00023306"/>
    </source>
</evidence>
<keyword evidence="2" id="KW-0132">Cell division</keyword>
<evidence type="ECO:0000256" key="3">
    <source>
        <dbReference type="ARBA" id="ARBA00023136"/>
    </source>
</evidence>
<evidence type="ECO:0000313" key="8">
    <source>
        <dbReference type="EMBL" id="RTZ87063.1"/>
    </source>
</evidence>
<dbReference type="InterPro" id="IPR050330">
    <property type="entry name" value="Bact_OuterMem_StrucFunc"/>
</dbReference>
<proteinExistence type="predicted"/>
<name>A0A432GU30_9DELT</name>
<dbReference type="InterPro" id="IPR006664">
    <property type="entry name" value="OMP_bac"/>
</dbReference>
<evidence type="ECO:0000256" key="4">
    <source>
        <dbReference type="ARBA" id="ARBA00023237"/>
    </source>
</evidence>
<dbReference type="GO" id="GO:0009279">
    <property type="term" value="C:cell outer membrane"/>
    <property type="evidence" value="ECO:0007669"/>
    <property type="project" value="UniProtKB-SubCell"/>
</dbReference>
<dbReference type="InterPro" id="IPR006665">
    <property type="entry name" value="OmpA-like"/>
</dbReference>
<comment type="subcellular location">
    <subcellularLocation>
        <location evidence="1">Cell outer membrane</location>
    </subcellularLocation>
</comment>
<protein>
    <submittedName>
        <fullName evidence="8">Peptidoglycan-associated lipoprotein Pal</fullName>
    </submittedName>
</protein>
<evidence type="ECO:0000256" key="2">
    <source>
        <dbReference type="ARBA" id="ARBA00022618"/>
    </source>
</evidence>
<dbReference type="AlphaFoldDB" id="A0A432GU30"/>
<dbReference type="PROSITE" id="PS51123">
    <property type="entry name" value="OMPA_2"/>
    <property type="match status" value="1"/>
</dbReference>
<keyword evidence="4" id="KW-0998">Cell outer membrane</keyword>
<organism evidence="8 9">
    <name type="scientific">SAR324 cluster bacterium</name>
    <dbReference type="NCBI Taxonomy" id="2024889"/>
    <lineage>
        <taxon>Bacteria</taxon>
        <taxon>Deltaproteobacteria</taxon>
        <taxon>SAR324 cluster</taxon>
    </lineage>
</organism>
<reference evidence="8 9" key="1">
    <citation type="submission" date="2018-06" db="EMBL/GenBank/DDBJ databases">
        <title>Combined omics and stable isotope probing to characterize newly discovered Mariana Back-Arc vent microbial communities.</title>
        <authorList>
            <person name="Trembath-Reichert E."/>
            <person name="Huber J.A."/>
        </authorList>
    </citation>
    <scope>NUCLEOTIDE SEQUENCE [LARGE SCALE GENOMIC DNA]</scope>
    <source>
        <strain evidence="8">MAG 24</strain>
    </source>
</reference>
<evidence type="ECO:0000256" key="6">
    <source>
        <dbReference type="PROSITE-ProRule" id="PRU00473"/>
    </source>
</evidence>
<dbReference type="PANTHER" id="PTHR30329:SF21">
    <property type="entry name" value="LIPOPROTEIN YIAD-RELATED"/>
    <property type="match status" value="1"/>
</dbReference>
<evidence type="ECO:0000259" key="7">
    <source>
        <dbReference type="PROSITE" id="PS51123"/>
    </source>
</evidence>
<feature type="domain" description="OmpA-like" evidence="7">
    <location>
        <begin position="1"/>
        <end position="105"/>
    </location>
</feature>
<dbReference type="CDD" id="cd07185">
    <property type="entry name" value="OmpA_C-like"/>
    <property type="match status" value="1"/>
</dbReference>
<dbReference type="EMBL" id="QNZI01000009">
    <property type="protein sequence ID" value="RTZ87063.1"/>
    <property type="molecule type" value="Genomic_DNA"/>
</dbReference>
<dbReference type="GO" id="GO:0051301">
    <property type="term" value="P:cell division"/>
    <property type="evidence" value="ECO:0007669"/>
    <property type="project" value="UniProtKB-KW"/>
</dbReference>
<evidence type="ECO:0000313" key="9">
    <source>
        <dbReference type="Proteomes" id="UP000287176"/>
    </source>
</evidence>
<dbReference type="Gene3D" id="3.30.1330.60">
    <property type="entry name" value="OmpA-like domain"/>
    <property type="match status" value="1"/>
</dbReference>
<accession>A0A432GU30</accession>
<dbReference type="NCBIfam" id="TIGR02802">
    <property type="entry name" value="Pal_lipo"/>
    <property type="match status" value="1"/>
</dbReference>
<dbReference type="InterPro" id="IPR036737">
    <property type="entry name" value="OmpA-like_sf"/>
</dbReference>
<sequence>MVYFAYDKSIITTAFGEALQKNYEWIAENPDVQIQLEGHCDERGTNEYNLALGERRAKAVFDYLISLGASPSQFSLVSFGEERPADQGSNEVAWRKNRRVEFTRL</sequence>
<keyword evidence="3 6" id="KW-0472">Membrane</keyword>
<keyword evidence="5" id="KW-0131">Cell cycle</keyword>